<dbReference type="KEGG" id="ttt:THITE_2129654"/>
<evidence type="ECO:0000313" key="3">
    <source>
        <dbReference type="Proteomes" id="UP000008181"/>
    </source>
</evidence>
<dbReference type="EMBL" id="CP003011">
    <property type="protein sequence ID" value="AEO67820.1"/>
    <property type="molecule type" value="Genomic_DNA"/>
</dbReference>
<feature type="region of interest" description="Disordered" evidence="1">
    <location>
        <begin position="154"/>
        <end position="215"/>
    </location>
</feature>
<organism evidence="2 3">
    <name type="scientific">Thermothielavioides terrestris (strain ATCC 38088 / NRRL 8126)</name>
    <name type="common">Thielavia terrestris</name>
    <dbReference type="NCBI Taxonomy" id="578455"/>
    <lineage>
        <taxon>Eukaryota</taxon>
        <taxon>Fungi</taxon>
        <taxon>Dikarya</taxon>
        <taxon>Ascomycota</taxon>
        <taxon>Pezizomycotina</taxon>
        <taxon>Sordariomycetes</taxon>
        <taxon>Sordariomycetidae</taxon>
        <taxon>Sordariales</taxon>
        <taxon>Chaetomiaceae</taxon>
        <taxon>Thermothielavioides</taxon>
        <taxon>Thermothielavioides terrestris</taxon>
    </lineage>
</organism>
<evidence type="ECO:0000313" key="2">
    <source>
        <dbReference type="EMBL" id="AEO67820.1"/>
    </source>
</evidence>
<evidence type="ECO:0000256" key="1">
    <source>
        <dbReference type="SAM" id="MobiDB-lite"/>
    </source>
</evidence>
<dbReference type="RefSeq" id="XP_003654156.1">
    <property type="nucleotide sequence ID" value="XM_003654108.1"/>
</dbReference>
<gene>
    <name evidence="2" type="ORF">THITE_2129654</name>
</gene>
<accession>G2R7B1</accession>
<dbReference type="AlphaFoldDB" id="G2R7B1"/>
<name>G2R7B1_THETT</name>
<reference evidence="2 3" key="1">
    <citation type="journal article" date="2011" name="Nat. Biotechnol.">
        <title>Comparative genomic analysis of the thermophilic biomass-degrading fungi Myceliophthora thermophila and Thielavia terrestris.</title>
        <authorList>
            <person name="Berka R.M."/>
            <person name="Grigoriev I.V."/>
            <person name="Otillar R."/>
            <person name="Salamov A."/>
            <person name="Grimwood J."/>
            <person name="Reid I."/>
            <person name="Ishmael N."/>
            <person name="John T."/>
            <person name="Darmond C."/>
            <person name="Moisan M.-C."/>
            <person name="Henrissat B."/>
            <person name="Coutinho P.M."/>
            <person name="Lombard V."/>
            <person name="Natvig D.O."/>
            <person name="Lindquist E."/>
            <person name="Schmutz J."/>
            <person name="Lucas S."/>
            <person name="Harris P."/>
            <person name="Powlowski J."/>
            <person name="Bellemare A."/>
            <person name="Taylor D."/>
            <person name="Butler G."/>
            <person name="de Vries R.P."/>
            <person name="Allijn I.E."/>
            <person name="van den Brink J."/>
            <person name="Ushinsky S."/>
            <person name="Storms R."/>
            <person name="Powell A.J."/>
            <person name="Paulsen I.T."/>
            <person name="Elbourne L.D.H."/>
            <person name="Baker S.E."/>
            <person name="Magnuson J."/>
            <person name="LaBoissiere S."/>
            <person name="Clutterbuck A.J."/>
            <person name="Martinez D."/>
            <person name="Wogulis M."/>
            <person name="de Leon A.L."/>
            <person name="Rey M.W."/>
            <person name="Tsang A."/>
        </authorList>
    </citation>
    <scope>NUCLEOTIDE SEQUENCE [LARGE SCALE GENOMIC DNA]</scope>
    <source>
        <strain evidence="3">ATCC 38088 / NRRL 8126</strain>
    </source>
</reference>
<proteinExistence type="predicted"/>
<protein>
    <submittedName>
        <fullName evidence="2">Uncharacterized protein</fullName>
    </submittedName>
</protein>
<dbReference type="HOGENOM" id="CLU_1176110_0_0_1"/>
<dbReference type="Proteomes" id="UP000008181">
    <property type="component" value="Chromosome 3"/>
</dbReference>
<keyword evidence="3" id="KW-1185">Reference proteome</keyword>
<dbReference type="GeneID" id="11518691"/>
<feature type="region of interest" description="Disordered" evidence="1">
    <location>
        <begin position="58"/>
        <end position="82"/>
    </location>
</feature>
<feature type="compositionally biased region" description="Basic residues" evidence="1">
    <location>
        <begin position="165"/>
        <end position="174"/>
    </location>
</feature>
<sequence>MFMRAPFAGCLAGQDARRLLDQLTIALRTAAGCGSMRLEEGAVDPRHTQGLAINLSSQAEEAEASTLHTPQRFTSDEESGARDTERALLEYTLVPECDLRNQELAPSYGFNSDVRRPLTERQAFILPNAAAVLMFGPVAQIFLVNSEAQSRQRRALELTETSNAKRGHRLRSPQRGRGAETSNMLTTGRRPLRPAERKPGPSWAGPPLGGARGRPCRSTAADGYLRNMVITETGVG</sequence>